<keyword evidence="7 8" id="KW-0927">Auxin signaling pathway</keyword>
<evidence type="ECO:0000256" key="5">
    <source>
        <dbReference type="ARBA" id="ARBA00022989"/>
    </source>
</evidence>
<feature type="transmembrane region" description="Helical" evidence="8">
    <location>
        <begin position="133"/>
        <end position="153"/>
    </location>
</feature>
<evidence type="ECO:0000256" key="2">
    <source>
        <dbReference type="ARBA" id="ARBA00009177"/>
    </source>
</evidence>
<feature type="transmembrane region" description="Helical" evidence="8">
    <location>
        <begin position="43"/>
        <end position="60"/>
    </location>
</feature>
<dbReference type="STRING" id="3760.A0A251QTL1"/>
<dbReference type="Pfam" id="PF03547">
    <property type="entry name" value="Mem_trans"/>
    <property type="match status" value="1"/>
</dbReference>
<keyword evidence="11" id="KW-1185">Reference proteome</keyword>
<feature type="compositionally biased region" description="Basic and acidic residues" evidence="9">
    <location>
        <begin position="334"/>
        <end position="345"/>
    </location>
</feature>
<feature type="transmembrane region" description="Helical" evidence="8">
    <location>
        <begin position="568"/>
        <end position="589"/>
    </location>
</feature>
<feature type="transmembrane region" description="Helical" evidence="8">
    <location>
        <begin position="12"/>
        <end position="31"/>
    </location>
</feature>
<evidence type="ECO:0000256" key="7">
    <source>
        <dbReference type="ARBA" id="ARBA00023294"/>
    </source>
</evidence>
<dbReference type="Proteomes" id="UP000006882">
    <property type="component" value="Chromosome G1"/>
</dbReference>
<evidence type="ECO:0000313" key="11">
    <source>
        <dbReference type="Proteomes" id="UP000006882"/>
    </source>
</evidence>
<organism evidence="10 11">
    <name type="scientific">Prunus persica</name>
    <name type="common">Peach</name>
    <name type="synonym">Amygdalus persica</name>
    <dbReference type="NCBI Taxonomy" id="3760"/>
    <lineage>
        <taxon>Eukaryota</taxon>
        <taxon>Viridiplantae</taxon>
        <taxon>Streptophyta</taxon>
        <taxon>Embryophyta</taxon>
        <taxon>Tracheophyta</taxon>
        <taxon>Spermatophyta</taxon>
        <taxon>Magnoliopsida</taxon>
        <taxon>eudicotyledons</taxon>
        <taxon>Gunneridae</taxon>
        <taxon>Pentapetalae</taxon>
        <taxon>rosids</taxon>
        <taxon>fabids</taxon>
        <taxon>Rosales</taxon>
        <taxon>Rosaceae</taxon>
        <taxon>Amygdaloideae</taxon>
        <taxon>Amygdaleae</taxon>
        <taxon>Prunus</taxon>
    </lineage>
</organism>
<dbReference type="eggNOG" id="ENOG502QV64">
    <property type="taxonomic scope" value="Eukaryota"/>
</dbReference>
<accession>A0A251QTL1</accession>
<feature type="transmembrane region" description="Helical" evidence="8">
    <location>
        <begin position="72"/>
        <end position="90"/>
    </location>
</feature>
<evidence type="ECO:0000256" key="1">
    <source>
        <dbReference type="ARBA" id="ARBA00004141"/>
    </source>
</evidence>
<dbReference type="PANTHER" id="PTHR31752">
    <property type="entry name" value="AUXIN EFFLUX CARRIER COMPONENT 1B-RELATED"/>
    <property type="match status" value="1"/>
</dbReference>
<sequence length="623" mass="68627">MITGKDIYDVFAAISLYTWLAMILAYGSVRWWKIFTPDQCSGINRFVAVFAVPLLSFHLISSNDPYAMNYKFILADSLQKVVILVALFLWRAFSKRNNLEWMITLFSLSTLPNTLVMGIPLLKAMYGDFSGTLMVQIVVLQSVMWYTLILFMYEYRDAKLWVSEHFPETAASITSFRVDSDVVSLSGREPLQTDSEIGDDGKLHVVVKRSNALSFNRSHRLNSLNSMTSRVSNLTGVEFYSVQSSLETTTRASSFNQTDFYAMFSASKAPSSKHGYTNSFQGGFGDNEEALKMSTTNKKRRGRSMSCEVFNDGMVSSYPPANPMFERSTSGVPKKKDSGGGDGEAVRNKDLHMFVWNSSASPDPEGNLRHAVNRAASTDFGVIDPSKAAALQQHETAASKGMHDLIANMSPGRKTSADRELEIEEGSKFPASESPYGSFRKKVDMEDGGVAKNHQMPRASIMIRLILIMIWRKLIRNPNTYASLLGLAWSLISYKWHIKMPTIVSGSISILSDAGFGMAMFSLGLFMALQPKIIACGKSVATFAMAIRFLAGPAVIAGTSIAVGLRGVLLHVAIVQAALPQGIVPFVFAKEYNVHADVLSTAVIFGMLLNVAVTIIYYILLGL</sequence>
<dbReference type="GO" id="GO:0010329">
    <property type="term" value="F:auxin efflux transmembrane transporter activity"/>
    <property type="evidence" value="ECO:0000318"/>
    <property type="project" value="GO_Central"/>
</dbReference>
<dbReference type="Gramene" id="ONI27164">
    <property type="protein sequence ID" value="ONI27164"/>
    <property type="gene ID" value="PRUPE_1G071700"/>
</dbReference>
<dbReference type="GO" id="GO:0005886">
    <property type="term" value="C:plasma membrane"/>
    <property type="evidence" value="ECO:0000318"/>
    <property type="project" value="GO_Central"/>
</dbReference>
<evidence type="ECO:0000256" key="3">
    <source>
        <dbReference type="ARBA" id="ARBA00022448"/>
    </source>
</evidence>
<proteinExistence type="inferred from homology"/>
<feature type="transmembrane region" description="Helical" evidence="8">
    <location>
        <begin position="102"/>
        <end position="121"/>
    </location>
</feature>
<evidence type="ECO:0000256" key="6">
    <source>
        <dbReference type="ARBA" id="ARBA00023136"/>
    </source>
</evidence>
<name>A0A251QTL1_PRUPE</name>
<comment type="subcellular location">
    <subcellularLocation>
        <location evidence="1 8">Membrane</location>
        <topology evidence="1 8">Multi-pass membrane protein</topology>
    </subcellularLocation>
</comment>
<dbReference type="GO" id="GO:0010315">
    <property type="term" value="P:auxin export across the plasma membrane"/>
    <property type="evidence" value="ECO:0000318"/>
    <property type="project" value="GO_Central"/>
</dbReference>
<dbReference type="InterPro" id="IPR004776">
    <property type="entry name" value="Mem_transp_PIN-like"/>
</dbReference>
<protein>
    <recommendedName>
        <fullName evidence="8">Auxin efflux carrier component</fullName>
    </recommendedName>
</protein>
<dbReference type="EMBL" id="CM007651">
    <property type="protein sequence ID" value="ONI27164.1"/>
    <property type="molecule type" value="Genomic_DNA"/>
</dbReference>
<feature type="region of interest" description="Disordered" evidence="9">
    <location>
        <begin position="324"/>
        <end position="345"/>
    </location>
</feature>
<comment type="similarity">
    <text evidence="2 8">Belongs to the auxin efflux carrier (TC 2.A.69.1) family.</text>
</comment>
<dbReference type="InterPro" id="IPR051107">
    <property type="entry name" value="Auxin_Efflux_Carrier"/>
</dbReference>
<feature type="transmembrane region" description="Helical" evidence="8">
    <location>
        <begin position="601"/>
        <end position="620"/>
    </location>
</feature>
<evidence type="ECO:0000256" key="8">
    <source>
        <dbReference type="RuleBase" id="RU362108"/>
    </source>
</evidence>
<dbReference type="GO" id="GO:0005783">
    <property type="term" value="C:endoplasmic reticulum"/>
    <property type="evidence" value="ECO:0000318"/>
    <property type="project" value="GO_Central"/>
</dbReference>
<dbReference type="PANTHER" id="PTHR31752:SF4">
    <property type="entry name" value="AUXIN EFFLUX CARRIER COMPONENT 2"/>
    <property type="match status" value="1"/>
</dbReference>
<evidence type="ECO:0000313" key="10">
    <source>
        <dbReference type="EMBL" id="ONI27164.1"/>
    </source>
</evidence>
<dbReference type="NCBIfam" id="TIGR00946">
    <property type="entry name" value="2a69"/>
    <property type="match status" value="1"/>
</dbReference>
<gene>
    <name evidence="10" type="ORF">PRUPE_1G071700</name>
</gene>
<evidence type="ECO:0000256" key="4">
    <source>
        <dbReference type="ARBA" id="ARBA00022692"/>
    </source>
</evidence>
<keyword evidence="3 8" id="KW-0813">Transport</keyword>
<keyword evidence="6 8" id="KW-0472">Membrane</keyword>
<feature type="transmembrane region" description="Helical" evidence="8">
    <location>
        <begin position="503"/>
        <end position="528"/>
    </location>
</feature>
<comment type="function">
    <text evidence="8">May act as a component of the auxin efflux carrier.</text>
</comment>
<dbReference type="AlphaFoldDB" id="A0A251QTL1"/>
<dbReference type="GO" id="GO:0009926">
    <property type="term" value="P:auxin polar transport"/>
    <property type="evidence" value="ECO:0000318"/>
    <property type="project" value="GO_Central"/>
</dbReference>
<dbReference type="InterPro" id="IPR014024">
    <property type="entry name" value="Auxin_eff_plant"/>
</dbReference>
<evidence type="ECO:0000256" key="9">
    <source>
        <dbReference type="SAM" id="MobiDB-lite"/>
    </source>
</evidence>
<feature type="transmembrane region" description="Helical" evidence="8">
    <location>
        <begin position="540"/>
        <end position="562"/>
    </location>
</feature>
<comment type="caution">
    <text evidence="8">Lacks conserved residue(s) required for the propagation of feature annotation.</text>
</comment>
<keyword evidence="5 8" id="KW-1133">Transmembrane helix</keyword>
<reference evidence="10 11" key="1">
    <citation type="journal article" date="2013" name="Nat. Genet.">
        <title>The high-quality draft genome of peach (Prunus persica) identifies unique patterns of genetic diversity, domestication and genome evolution.</title>
        <authorList>
            <consortium name="International Peach Genome Initiative"/>
            <person name="Verde I."/>
            <person name="Abbott A.G."/>
            <person name="Scalabrin S."/>
            <person name="Jung S."/>
            <person name="Shu S."/>
            <person name="Marroni F."/>
            <person name="Zhebentyayeva T."/>
            <person name="Dettori M.T."/>
            <person name="Grimwood J."/>
            <person name="Cattonaro F."/>
            <person name="Zuccolo A."/>
            <person name="Rossini L."/>
            <person name="Jenkins J."/>
            <person name="Vendramin E."/>
            <person name="Meisel L.A."/>
            <person name="Decroocq V."/>
            <person name="Sosinski B."/>
            <person name="Prochnik S."/>
            <person name="Mitros T."/>
            <person name="Policriti A."/>
            <person name="Cipriani G."/>
            <person name="Dondini L."/>
            <person name="Ficklin S."/>
            <person name="Goodstein D.M."/>
            <person name="Xuan P."/>
            <person name="Del Fabbro C."/>
            <person name="Aramini V."/>
            <person name="Copetti D."/>
            <person name="Gonzalez S."/>
            <person name="Horner D.S."/>
            <person name="Falchi R."/>
            <person name="Lucas S."/>
            <person name="Mica E."/>
            <person name="Maldonado J."/>
            <person name="Lazzari B."/>
            <person name="Bielenberg D."/>
            <person name="Pirona R."/>
            <person name="Miculan M."/>
            <person name="Barakat A."/>
            <person name="Testolin R."/>
            <person name="Stella A."/>
            <person name="Tartarini S."/>
            <person name="Tonutti P."/>
            <person name="Arus P."/>
            <person name="Orellana A."/>
            <person name="Wells C."/>
            <person name="Main D."/>
            <person name="Vizzotto G."/>
            <person name="Silva H."/>
            <person name="Salamini F."/>
            <person name="Schmutz J."/>
            <person name="Morgante M."/>
            <person name="Rokhsar D.S."/>
        </authorList>
    </citation>
    <scope>NUCLEOTIDE SEQUENCE [LARGE SCALE GENOMIC DNA]</scope>
    <source>
        <strain evidence="11">cv. Nemared</strain>
    </source>
</reference>
<keyword evidence="4 8" id="KW-0812">Transmembrane</keyword>
<dbReference type="GO" id="GO:0009734">
    <property type="term" value="P:auxin-activated signaling pathway"/>
    <property type="evidence" value="ECO:0007669"/>
    <property type="project" value="UniProtKB-UniRule"/>
</dbReference>